<dbReference type="EMBL" id="JAFBBK010000001">
    <property type="protein sequence ID" value="MBM7414627.1"/>
    <property type="molecule type" value="Genomic_DNA"/>
</dbReference>
<keyword evidence="2" id="KW-1185">Reference proteome</keyword>
<organism evidence="1 2">
    <name type="scientific">Rhodococcoides corynebacterioides</name>
    <dbReference type="NCBI Taxonomy" id="53972"/>
    <lineage>
        <taxon>Bacteria</taxon>
        <taxon>Bacillati</taxon>
        <taxon>Actinomycetota</taxon>
        <taxon>Actinomycetes</taxon>
        <taxon>Mycobacteriales</taxon>
        <taxon>Nocardiaceae</taxon>
        <taxon>Rhodococcoides</taxon>
    </lineage>
</organism>
<protein>
    <recommendedName>
        <fullName evidence="3">DNA-binding protein</fullName>
    </recommendedName>
</protein>
<accession>A0ABS2KRZ2</accession>
<comment type="caution">
    <text evidence="1">The sequence shown here is derived from an EMBL/GenBank/DDBJ whole genome shotgun (WGS) entry which is preliminary data.</text>
</comment>
<reference evidence="1 2" key="1">
    <citation type="submission" date="2021-01" db="EMBL/GenBank/DDBJ databases">
        <title>Genomics of switchgrass bacterial isolates.</title>
        <authorList>
            <person name="Shade A."/>
        </authorList>
    </citation>
    <scope>NUCLEOTIDE SEQUENCE [LARGE SCALE GENOMIC DNA]</scope>
    <source>
        <strain evidence="1 2">PvP111</strain>
    </source>
</reference>
<evidence type="ECO:0008006" key="3">
    <source>
        <dbReference type="Google" id="ProtNLM"/>
    </source>
</evidence>
<sequence length="198" mass="20769">MFVLTVDQRGSRRDIDRVADILDRATGLVRPFERTAGDEVQGVADDASVALDLALDFLEDGHWSVGIGVGAVEDPLPRSTRAGRGPAFEAARDAVDSAKNAVAHIAVRGGDAESAGDADAVVALLALLLVRRTEQGRAAVDSVRRLGSQTAVAEELSITPQAVSQRLAVAGWQAERAARPVVARMLALADLRARGTDA</sequence>
<name>A0ABS2KRZ2_9NOCA</name>
<dbReference type="RefSeq" id="WP_204867476.1">
    <property type="nucleotide sequence ID" value="NZ_JAFBBK010000001.1"/>
</dbReference>
<proteinExistence type="predicted"/>
<evidence type="ECO:0000313" key="1">
    <source>
        <dbReference type="EMBL" id="MBM7414627.1"/>
    </source>
</evidence>
<gene>
    <name evidence="1" type="ORF">JOE42_001360</name>
</gene>
<dbReference type="Proteomes" id="UP000703038">
    <property type="component" value="Unassembled WGS sequence"/>
</dbReference>
<evidence type="ECO:0000313" key="2">
    <source>
        <dbReference type="Proteomes" id="UP000703038"/>
    </source>
</evidence>